<organism evidence="1 2">
    <name type="scientific">Mycena metata</name>
    <dbReference type="NCBI Taxonomy" id="1033252"/>
    <lineage>
        <taxon>Eukaryota</taxon>
        <taxon>Fungi</taxon>
        <taxon>Dikarya</taxon>
        <taxon>Basidiomycota</taxon>
        <taxon>Agaricomycotina</taxon>
        <taxon>Agaricomycetes</taxon>
        <taxon>Agaricomycetidae</taxon>
        <taxon>Agaricales</taxon>
        <taxon>Marasmiineae</taxon>
        <taxon>Mycenaceae</taxon>
        <taxon>Mycena</taxon>
    </lineage>
</organism>
<accession>A0AAD7NSU8</accession>
<comment type="caution">
    <text evidence="1">The sequence shown here is derived from an EMBL/GenBank/DDBJ whole genome shotgun (WGS) entry which is preliminary data.</text>
</comment>
<dbReference type="EMBL" id="JARKIB010000013">
    <property type="protein sequence ID" value="KAJ7773152.1"/>
    <property type="molecule type" value="Genomic_DNA"/>
</dbReference>
<proteinExistence type="predicted"/>
<dbReference type="Proteomes" id="UP001215598">
    <property type="component" value="Unassembled WGS sequence"/>
</dbReference>
<name>A0AAD7NSU8_9AGAR</name>
<sequence length="484" mass="53890">MDNNLYQARPLHLPGVVLAGPTPDPYCHVLVLRDLPRPDTDFEIHTTIIRVAVRGTNMGIEFTRTTCCEFFPHTGDIDGHTINSTIPENQYILPPMNYDTAIRSVERAASYRPACCTRIALRRGQLTTSSWTTRIQRVDTFVDLQKHLTDVFCTVFLNDNMEYEVVQVFSSDGERKISDTTLIFGPSAWNGGAELIANDTLLANGKAKLRCRTLDGKILKLNVDSRSVSTHSAIDAFTVNTDQKTDSKSSPAIRYISYPLPREVTGRDDACLLVNRSRVHLDLDYILTTRSILVGGRFSRRGIIFTKTIRREYLPQPPRNLDDFIIPGDVDPIFPITAFIDPPLNREVANASFTYSWGVQPLSITTIKVRRGADRIVFPSEVPLEEEFIDAAAHPVDVFCAVFLNERGTYEVAQLFSMDGHPLIYTSTKIFAPSAWEGGASVIAHVGEWSGGTTTVLLCRLPNGNLVGVDVESMYVAIEDGWST</sequence>
<evidence type="ECO:0000313" key="2">
    <source>
        <dbReference type="Proteomes" id="UP001215598"/>
    </source>
</evidence>
<reference evidence="1" key="1">
    <citation type="submission" date="2023-03" db="EMBL/GenBank/DDBJ databases">
        <title>Massive genome expansion in bonnet fungi (Mycena s.s.) driven by repeated elements and novel gene families across ecological guilds.</title>
        <authorList>
            <consortium name="Lawrence Berkeley National Laboratory"/>
            <person name="Harder C.B."/>
            <person name="Miyauchi S."/>
            <person name="Viragh M."/>
            <person name="Kuo A."/>
            <person name="Thoen E."/>
            <person name="Andreopoulos B."/>
            <person name="Lu D."/>
            <person name="Skrede I."/>
            <person name="Drula E."/>
            <person name="Henrissat B."/>
            <person name="Morin E."/>
            <person name="Kohler A."/>
            <person name="Barry K."/>
            <person name="LaButti K."/>
            <person name="Morin E."/>
            <person name="Salamov A."/>
            <person name="Lipzen A."/>
            <person name="Mereny Z."/>
            <person name="Hegedus B."/>
            <person name="Baldrian P."/>
            <person name="Stursova M."/>
            <person name="Weitz H."/>
            <person name="Taylor A."/>
            <person name="Grigoriev I.V."/>
            <person name="Nagy L.G."/>
            <person name="Martin F."/>
            <person name="Kauserud H."/>
        </authorList>
    </citation>
    <scope>NUCLEOTIDE SEQUENCE</scope>
    <source>
        <strain evidence="1">CBHHK182m</strain>
    </source>
</reference>
<keyword evidence="2" id="KW-1185">Reference proteome</keyword>
<gene>
    <name evidence="1" type="ORF">B0H16DRAFT_1714053</name>
</gene>
<dbReference type="AlphaFoldDB" id="A0AAD7NSU8"/>
<protein>
    <submittedName>
        <fullName evidence="1">Uncharacterized protein</fullName>
    </submittedName>
</protein>
<evidence type="ECO:0000313" key="1">
    <source>
        <dbReference type="EMBL" id="KAJ7773152.1"/>
    </source>
</evidence>